<dbReference type="HOGENOM" id="CLU_2888596_0_0_1"/>
<dbReference type="Proteomes" id="UP000014500">
    <property type="component" value="Unassembled WGS sequence"/>
</dbReference>
<dbReference type="EnsemblMetazoa" id="SMAR011798-RA">
    <property type="protein sequence ID" value="SMAR011798-PA"/>
    <property type="gene ID" value="SMAR011798"/>
</dbReference>
<reference evidence="2" key="1">
    <citation type="submission" date="2011-05" db="EMBL/GenBank/DDBJ databases">
        <authorList>
            <person name="Richards S.R."/>
            <person name="Qu J."/>
            <person name="Jiang H."/>
            <person name="Jhangiani S.N."/>
            <person name="Agravi P."/>
            <person name="Goodspeed R."/>
            <person name="Gross S."/>
            <person name="Mandapat C."/>
            <person name="Jackson L."/>
            <person name="Mathew T."/>
            <person name="Pu L."/>
            <person name="Thornton R."/>
            <person name="Saada N."/>
            <person name="Wilczek-Boney K.B."/>
            <person name="Lee S."/>
            <person name="Kovar C."/>
            <person name="Wu Y."/>
            <person name="Scherer S.E."/>
            <person name="Worley K.C."/>
            <person name="Muzny D.M."/>
            <person name="Gibbs R."/>
        </authorList>
    </citation>
    <scope>NUCLEOTIDE SEQUENCE</scope>
    <source>
        <strain evidence="2">Brora</strain>
    </source>
</reference>
<sequence length="63" mass="7370">MVMQTYRIKYLRCLRVSIYTWMCTGNTICDLSSLEFNRCSTDVSSNQTSKNWCRNGYDKLIGT</sequence>
<proteinExistence type="predicted"/>
<accession>T1JDC2</accession>
<reference evidence="1" key="2">
    <citation type="submission" date="2015-02" db="UniProtKB">
        <authorList>
            <consortium name="EnsemblMetazoa"/>
        </authorList>
    </citation>
    <scope>IDENTIFICATION</scope>
</reference>
<protein>
    <submittedName>
        <fullName evidence="1">Uncharacterized protein</fullName>
    </submittedName>
</protein>
<organism evidence="1 2">
    <name type="scientific">Strigamia maritima</name>
    <name type="common">European centipede</name>
    <name type="synonym">Geophilus maritimus</name>
    <dbReference type="NCBI Taxonomy" id="126957"/>
    <lineage>
        <taxon>Eukaryota</taxon>
        <taxon>Metazoa</taxon>
        <taxon>Ecdysozoa</taxon>
        <taxon>Arthropoda</taxon>
        <taxon>Myriapoda</taxon>
        <taxon>Chilopoda</taxon>
        <taxon>Pleurostigmophora</taxon>
        <taxon>Geophilomorpha</taxon>
        <taxon>Linotaeniidae</taxon>
        <taxon>Strigamia</taxon>
    </lineage>
</organism>
<dbReference type="AlphaFoldDB" id="T1JDC2"/>
<dbReference type="EMBL" id="JH432102">
    <property type="status" value="NOT_ANNOTATED_CDS"/>
    <property type="molecule type" value="Genomic_DNA"/>
</dbReference>
<name>T1JDC2_STRMM</name>
<evidence type="ECO:0000313" key="2">
    <source>
        <dbReference type="Proteomes" id="UP000014500"/>
    </source>
</evidence>
<evidence type="ECO:0000313" key="1">
    <source>
        <dbReference type="EnsemblMetazoa" id="SMAR011798-PA"/>
    </source>
</evidence>
<keyword evidence="2" id="KW-1185">Reference proteome</keyword>